<reference evidence="2 3" key="1">
    <citation type="journal article" date="2008" name="PLoS Genet.">
        <title>Genomic islands in the pathogenic filamentous fungus Aspergillus fumigatus.</title>
        <authorList>
            <person name="Fedorova N.D."/>
            <person name="Khaldi N."/>
            <person name="Joardar V.S."/>
            <person name="Maiti R."/>
            <person name="Amedeo P."/>
            <person name="Anderson M.J."/>
            <person name="Crabtree J."/>
            <person name="Silva J.C."/>
            <person name="Badger J.H."/>
            <person name="Albarraq A."/>
            <person name="Angiuoli S."/>
            <person name="Bussey H."/>
            <person name="Bowyer P."/>
            <person name="Cotty P.J."/>
            <person name="Dyer P.S."/>
            <person name="Egan A."/>
            <person name="Galens K."/>
            <person name="Fraser-Liggett C.M."/>
            <person name="Haas B.J."/>
            <person name="Inman J.M."/>
            <person name="Kent R."/>
            <person name="Lemieux S."/>
            <person name="Malavazi I."/>
            <person name="Orvis J."/>
            <person name="Roemer T."/>
            <person name="Ronning C.M."/>
            <person name="Sundaram J.P."/>
            <person name="Sutton G."/>
            <person name="Turner G."/>
            <person name="Venter J.C."/>
            <person name="White O.R."/>
            <person name="Whitty B.R."/>
            <person name="Youngman P."/>
            <person name="Wolfe K.H."/>
            <person name="Goldman G.H."/>
            <person name="Wortman J.R."/>
            <person name="Jiang B."/>
            <person name="Denning D.W."/>
            <person name="Nierman W.C."/>
        </authorList>
    </citation>
    <scope>NUCLEOTIDE SEQUENCE [LARGE SCALE GENOMIC DNA]</scope>
    <source>
        <strain evidence="3">CBS 144.89 / FGSC A1163 / CEA10</strain>
    </source>
</reference>
<evidence type="ECO:0000313" key="3">
    <source>
        <dbReference type="Proteomes" id="UP000001699"/>
    </source>
</evidence>
<keyword evidence="3" id="KW-1185">Reference proteome</keyword>
<accession>B0XQP3</accession>
<protein>
    <submittedName>
        <fullName evidence="2">Uncharacterized protein</fullName>
    </submittedName>
</protein>
<name>B0XQP3_ASPFC</name>
<sequence length="61" mass="6835">MIAKLANVVSVYVPGKCPAWTVEVAEGMVYLWPLGYVVPLQQLVGISFGLQPQRRGRYQEQ</sequence>
<dbReference type="HOGENOM" id="CLU_2922191_0_0_1"/>
<keyword evidence="1" id="KW-1133">Transmembrane helix</keyword>
<feature type="transmembrane region" description="Helical" evidence="1">
    <location>
        <begin position="30"/>
        <end position="50"/>
    </location>
</feature>
<organism evidence="2 3">
    <name type="scientific">Aspergillus fumigatus (strain CBS 144.89 / FGSC A1163 / CEA10)</name>
    <name type="common">Neosartorya fumigata</name>
    <dbReference type="NCBI Taxonomy" id="451804"/>
    <lineage>
        <taxon>Eukaryota</taxon>
        <taxon>Fungi</taxon>
        <taxon>Dikarya</taxon>
        <taxon>Ascomycota</taxon>
        <taxon>Pezizomycotina</taxon>
        <taxon>Eurotiomycetes</taxon>
        <taxon>Eurotiomycetidae</taxon>
        <taxon>Eurotiales</taxon>
        <taxon>Aspergillaceae</taxon>
        <taxon>Aspergillus</taxon>
        <taxon>Aspergillus subgen. Fumigati</taxon>
    </lineage>
</organism>
<keyword evidence="1" id="KW-0472">Membrane</keyword>
<evidence type="ECO:0000256" key="1">
    <source>
        <dbReference type="SAM" id="Phobius"/>
    </source>
</evidence>
<gene>
    <name evidence="2" type="ORF">AFUB_010670</name>
</gene>
<dbReference type="EMBL" id="DS499594">
    <property type="protein sequence ID" value="EDP56357.1"/>
    <property type="molecule type" value="Genomic_DNA"/>
</dbReference>
<evidence type="ECO:0000313" key="2">
    <source>
        <dbReference type="EMBL" id="EDP56357.1"/>
    </source>
</evidence>
<dbReference type="AlphaFoldDB" id="B0XQP3"/>
<dbReference type="Proteomes" id="UP000001699">
    <property type="component" value="Unassembled WGS sequence"/>
</dbReference>
<keyword evidence="1" id="KW-0812">Transmembrane</keyword>
<proteinExistence type="predicted"/>
<dbReference type="OrthoDB" id="97518at2759"/>
<dbReference type="VEuPathDB" id="FungiDB:AFUB_010670"/>